<organism evidence="2 3">
    <name type="scientific">Aspergillus japonicus CBS 114.51</name>
    <dbReference type="NCBI Taxonomy" id="1448312"/>
    <lineage>
        <taxon>Eukaryota</taxon>
        <taxon>Fungi</taxon>
        <taxon>Dikarya</taxon>
        <taxon>Ascomycota</taxon>
        <taxon>Pezizomycotina</taxon>
        <taxon>Eurotiomycetes</taxon>
        <taxon>Eurotiomycetidae</taxon>
        <taxon>Eurotiales</taxon>
        <taxon>Aspergillaceae</taxon>
        <taxon>Aspergillus</taxon>
        <taxon>Aspergillus subgen. Circumdati</taxon>
    </lineage>
</organism>
<evidence type="ECO:0000313" key="3">
    <source>
        <dbReference type="Proteomes" id="UP000249497"/>
    </source>
</evidence>
<proteinExistence type="predicted"/>
<dbReference type="RefSeq" id="XP_025533133.1">
    <property type="nucleotide sequence ID" value="XM_025667363.1"/>
</dbReference>
<dbReference type="GeneID" id="37171055"/>
<keyword evidence="3" id="KW-1185">Reference proteome</keyword>
<evidence type="ECO:0000313" key="2">
    <source>
        <dbReference type="EMBL" id="RAH87239.1"/>
    </source>
</evidence>
<evidence type="ECO:0000256" key="1">
    <source>
        <dbReference type="SAM" id="MobiDB-lite"/>
    </source>
</evidence>
<sequence length="89" mass="9801">MTDGRSHCGKMLTWARSFSDPLACSSTLRTSRHIECESRARIGLELAEVVNRRPLRALITQAAPRCSRQGDPGFPVRGRDGTCSGKPME</sequence>
<accession>A0A8T8XIH7</accession>
<dbReference type="EMBL" id="KZ824770">
    <property type="protein sequence ID" value="RAH87239.1"/>
    <property type="molecule type" value="Genomic_DNA"/>
</dbReference>
<feature type="region of interest" description="Disordered" evidence="1">
    <location>
        <begin position="65"/>
        <end position="89"/>
    </location>
</feature>
<dbReference type="AlphaFoldDB" id="A0A8T8XIH7"/>
<gene>
    <name evidence="2" type="ORF">BO86DRAFT_287</name>
</gene>
<protein>
    <submittedName>
        <fullName evidence="2">Uncharacterized protein</fullName>
    </submittedName>
</protein>
<reference evidence="2 3" key="1">
    <citation type="submission" date="2018-02" db="EMBL/GenBank/DDBJ databases">
        <title>The genomes of Aspergillus section Nigri reveals drivers in fungal speciation.</title>
        <authorList>
            <consortium name="DOE Joint Genome Institute"/>
            <person name="Vesth T.C."/>
            <person name="Nybo J."/>
            <person name="Theobald S."/>
            <person name="Brandl J."/>
            <person name="Frisvad J.C."/>
            <person name="Nielsen K.F."/>
            <person name="Lyhne E.K."/>
            <person name="Kogle M.E."/>
            <person name="Kuo A."/>
            <person name="Riley R."/>
            <person name="Clum A."/>
            <person name="Nolan M."/>
            <person name="Lipzen A."/>
            <person name="Salamov A."/>
            <person name="Henrissat B."/>
            <person name="Wiebenga A."/>
            <person name="De vries R.P."/>
            <person name="Grigoriev I.V."/>
            <person name="Mortensen U.H."/>
            <person name="Andersen M.R."/>
            <person name="Baker S.E."/>
        </authorList>
    </citation>
    <scope>NUCLEOTIDE SEQUENCE [LARGE SCALE GENOMIC DNA]</scope>
    <source>
        <strain evidence="2 3">CBS 114.51</strain>
    </source>
</reference>
<name>A0A8T8XIH7_ASPJA</name>
<dbReference type="Proteomes" id="UP000249497">
    <property type="component" value="Unassembled WGS sequence"/>
</dbReference>